<feature type="non-terminal residue" evidence="1">
    <location>
        <position position="314"/>
    </location>
</feature>
<protein>
    <submittedName>
        <fullName evidence="1">Uncharacterized protein</fullName>
    </submittedName>
</protein>
<comment type="caution">
    <text evidence="1">The sequence shown here is derived from an EMBL/GenBank/DDBJ whole genome shotgun (WGS) entry which is preliminary data.</text>
</comment>
<gene>
    <name evidence="1" type="ORF">EV182_005904</name>
</gene>
<dbReference type="Proteomes" id="UP001145114">
    <property type="component" value="Unassembled WGS sequence"/>
</dbReference>
<accession>A0ACC1HAS8</accession>
<organism evidence="1 2">
    <name type="scientific">Spiromyces aspiralis</name>
    <dbReference type="NCBI Taxonomy" id="68401"/>
    <lineage>
        <taxon>Eukaryota</taxon>
        <taxon>Fungi</taxon>
        <taxon>Fungi incertae sedis</taxon>
        <taxon>Zoopagomycota</taxon>
        <taxon>Kickxellomycotina</taxon>
        <taxon>Kickxellomycetes</taxon>
        <taxon>Kickxellales</taxon>
        <taxon>Kickxellaceae</taxon>
        <taxon>Spiromyces</taxon>
    </lineage>
</organism>
<keyword evidence="2" id="KW-1185">Reference proteome</keyword>
<dbReference type="EMBL" id="JAMZIH010007402">
    <property type="protein sequence ID" value="KAJ1673095.1"/>
    <property type="molecule type" value="Genomic_DNA"/>
</dbReference>
<evidence type="ECO:0000313" key="2">
    <source>
        <dbReference type="Proteomes" id="UP001145114"/>
    </source>
</evidence>
<evidence type="ECO:0000313" key="1">
    <source>
        <dbReference type="EMBL" id="KAJ1673095.1"/>
    </source>
</evidence>
<name>A0ACC1HAS8_9FUNG</name>
<sequence>MSASTAPSSTAGSVHSILIAPGEDLCSFFNAREFLKYKRPGMCIRVGYTDKDSPFVKELERMGAEMVQFDLDDMSSMQRMYEGMTCAAISPPTFCSNYSKSTKIIEAALKAKDLKRVAMMSLLHADKLRDLDRLRPICDMEKMFERGMEKWDGACIMRLSAALESFYTMCRMIQENREMPWPTRDQKVAPVSYREVAKVVRCMLMKEKHEGDIEVISDDDSDSEAESPVITVSLADEAARPRHCLKCNFTGAREYSGEELARECSRALSTEIHLKAMSPKEYAECLKKTGELADQYVKTTEQIAEAIHKGLWQG</sequence>
<proteinExistence type="predicted"/>
<reference evidence="1" key="1">
    <citation type="submission" date="2022-06" db="EMBL/GenBank/DDBJ databases">
        <title>Phylogenomic reconstructions and comparative analyses of Kickxellomycotina fungi.</title>
        <authorList>
            <person name="Reynolds N.K."/>
            <person name="Stajich J.E."/>
            <person name="Barry K."/>
            <person name="Grigoriev I.V."/>
            <person name="Crous P."/>
            <person name="Smith M.E."/>
        </authorList>
    </citation>
    <scope>NUCLEOTIDE SEQUENCE</scope>
    <source>
        <strain evidence="1">RSA 2271</strain>
    </source>
</reference>